<evidence type="ECO:0000313" key="7">
    <source>
        <dbReference type="Proteomes" id="UP000244223"/>
    </source>
</evidence>
<dbReference type="GO" id="GO:0006508">
    <property type="term" value="P:proteolysis"/>
    <property type="evidence" value="ECO:0007669"/>
    <property type="project" value="UniProtKB-KW"/>
</dbReference>
<keyword evidence="2" id="KW-0645">Protease</keyword>
<keyword evidence="3" id="KW-0378">Hydrolase</keyword>
<dbReference type="RefSeq" id="WP_107866988.1">
    <property type="nucleotide sequence ID" value="NZ_QAON01000027.1"/>
</dbReference>
<dbReference type="InterPro" id="IPR000209">
    <property type="entry name" value="Peptidase_S8/S53_dom"/>
</dbReference>
<dbReference type="InterPro" id="IPR036852">
    <property type="entry name" value="Peptidase_S8/S53_dom_sf"/>
</dbReference>
<keyword evidence="4" id="KW-0720">Serine protease</keyword>
<dbReference type="PRINTS" id="PR00723">
    <property type="entry name" value="SUBTILISIN"/>
</dbReference>
<dbReference type="InterPro" id="IPR034074">
    <property type="entry name" value="Y4bN_pept_dom"/>
</dbReference>
<evidence type="ECO:0000256" key="1">
    <source>
        <dbReference type="ARBA" id="ARBA00011073"/>
    </source>
</evidence>
<evidence type="ECO:0000259" key="5">
    <source>
        <dbReference type="Pfam" id="PF00082"/>
    </source>
</evidence>
<dbReference type="GO" id="GO:0004252">
    <property type="term" value="F:serine-type endopeptidase activity"/>
    <property type="evidence" value="ECO:0007669"/>
    <property type="project" value="InterPro"/>
</dbReference>
<proteinExistence type="inferred from homology"/>
<keyword evidence="7" id="KW-1185">Reference proteome</keyword>
<dbReference type="PANTHER" id="PTHR43806">
    <property type="entry name" value="PEPTIDASE S8"/>
    <property type="match status" value="1"/>
</dbReference>
<evidence type="ECO:0000256" key="2">
    <source>
        <dbReference type="ARBA" id="ARBA00022670"/>
    </source>
</evidence>
<reference evidence="6 7" key="1">
    <citation type="submission" date="2018-04" db="EMBL/GenBank/DDBJ databases">
        <title>Genomic Encyclopedia of Archaeal and Bacterial Type Strains, Phase II (KMG-II): from individual species to whole genera.</title>
        <authorList>
            <person name="Goeker M."/>
        </authorList>
    </citation>
    <scope>NUCLEOTIDE SEQUENCE [LARGE SCALE GENOMIC DNA]</scope>
    <source>
        <strain evidence="6 7">DSM 5822</strain>
    </source>
</reference>
<name>A0A2T5ISK0_9GAMM</name>
<dbReference type="InterPro" id="IPR015500">
    <property type="entry name" value="Peptidase_S8_subtilisin-rel"/>
</dbReference>
<accession>A0A2T5ISK0</accession>
<gene>
    <name evidence="6" type="ORF">C8N29_1278</name>
</gene>
<dbReference type="OrthoDB" id="9759014at2"/>
<organism evidence="6 7">
    <name type="scientific">Agitococcus lubricus</name>
    <dbReference type="NCBI Taxonomy" id="1077255"/>
    <lineage>
        <taxon>Bacteria</taxon>
        <taxon>Pseudomonadati</taxon>
        <taxon>Pseudomonadota</taxon>
        <taxon>Gammaproteobacteria</taxon>
        <taxon>Moraxellales</taxon>
        <taxon>Moraxellaceae</taxon>
        <taxon>Agitococcus</taxon>
    </lineage>
</organism>
<comment type="caution">
    <text evidence="6">The sequence shown here is derived from an EMBL/GenBank/DDBJ whole genome shotgun (WGS) entry which is preliminary data.</text>
</comment>
<feature type="domain" description="Peptidase S8/S53" evidence="5">
    <location>
        <begin position="274"/>
        <end position="615"/>
    </location>
</feature>
<dbReference type="Proteomes" id="UP000244223">
    <property type="component" value="Unassembled WGS sequence"/>
</dbReference>
<dbReference type="SUPFAM" id="SSF52743">
    <property type="entry name" value="Subtilisin-like"/>
    <property type="match status" value="1"/>
</dbReference>
<dbReference type="PROSITE" id="PS00136">
    <property type="entry name" value="SUBTILASE_ASP"/>
    <property type="match status" value="1"/>
</dbReference>
<evidence type="ECO:0000256" key="4">
    <source>
        <dbReference type="ARBA" id="ARBA00022825"/>
    </source>
</evidence>
<evidence type="ECO:0000313" key="6">
    <source>
        <dbReference type="EMBL" id="PTQ86801.1"/>
    </source>
</evidence>
<comment type="similarity">
    <text evidence="1">Belongs to the peptidase S8 family.</text>
</comment>
<dbReference type="InterPro" id="IPR050131">
    <property type="entry name" value="Peptidase_S8_subtilisin-like"/>
</dbReference>
<dbReference type="Gene3D" id="3.40.50.200">
    <property type="entry name" value="Peptidase S8/S53 domain"/>
    <property type="match status" value="1"/>
</dbReference>
<dbReference type="EMBL" id="QAON01000027">
    <property type="protein sequence ID" value="PTQ86801.1"/>
    <property type="molecule type" value="Genomic_DNA"/>
</dbReference>
<dbReference type="InterPro" id="IPR023827">
    <property type="entry name" value="Peptidase_S8_Asp-AS"/>
</dbReference>
<protein>
    <submittedName>
        <fullName evidence="6">Subtilase family protein</fullName>
    </submittedName>
</protein>
<dbReference type="CDD" id="cd04847">
    <property type="entry name" value="Peptidases_S8_Subtilisin_like_2"/>
    <property type="match status" value="1"/>
</dbReference>
<dbReference type="AlphaFoldDB" id="A0A2T5ISK0"/>
<dbReference type="PANTHER" id="PTHR43806:SF11">
    <property type="entry name" value="CEREVISIN-RELATED"/>
    <property type="match status" value="1"/>
</dbReference>
<sequence length="827" mass="93581">MSAPKKHILLNGYYNSQQYSRRASPQQNHVPFNNQSIHGRQLLSQYQQALTNCDRNRPTDPIMETTGVYVELKSQIDISLPLDSLDNRDFILKNFKIINNQEIVTVFISDDKRQKFANKIIEYADQSKNKENGNPKNHRLIDSILEIRLADLKSFWTDDLVLFPNDGQEIWWEIWLTANRRNYDVVRDIAFQLAERIDATLGNTSLTFFNSIVFLIKATARQLETAPELISSLQELRRAKEVPDTIINSSLQDQRDWSIDLADRIEYRNNISSAVSILDTGVNYNHPILRNVCSYEFSEVFDSTWPNFDNTNPHGSWQAGLAAFGDLQASLLTNQNIIISHYIESGRILPPRGANEPELYGYLTIDTAYKLEIARPELKRVYSLAVTADSHDGGLPSSWSAEIDLFTSGFADNLQRLFVVSAGNNRKQLSPTVDYWDQVHLAEIEDPAQAWNALTVGAYTEKTTNDDPSLNGWSPFACFGDVSPASRSSVNWQWKRIAPYKPEIVAEGGNRLLSPDCRFVTQADTVSLLTTSGNTTGQLFEPTGDTSAASALVARQAAILMTEYPDYWPETIRGLLVHSAAWTNRMKQRYEALLKLNRHTPTVAKDTMLRTVGYGVTNLDKARYSANHSLTLIAQNQMRPFTHGKNVSDNPRLNEMHLYQLPWPKEALAALPLELDVQLKITLSYFIEPNPSRKGDRGRYSYPSHGLRFSVIRPNQTLENFNASINFLAQTDDYDGPDGDARGWAFGPKLRNKGSIHSDVWSGSAADLAEMNTIAVYPVGGWWKFKAGEDRYQNNVRYTLIVSIETPDENIDIYSIIENMVNVEVQT</sequence>
<dbReference type="Pfam" id="PF00082">
    <property type="entry name" value="Peptidase_S8"/>
    <property type="match status" value="1"/>
</dbReference>
<evidence type="ECO:0000256" key="3">
    <source>
        <dbReference type="ARBA" id="ARBA00022801"/>
    </source>
</evidence>